<name>A0AAW7DSP9_9GAMM</name>
<protein>
    <recommendedName>
        <fullName evidence="3">Cro/Cl family transcriptional regulator</fullName>
    </recommendedName>
</protein>
<proteinExistence type="predicted"/>
<sequence>MRVSDLVQHFGTKRAFAQALGLSESAITQWGELVPELRQYQVEVITDGKFKAARPKPVVTRVELTTTDLGVQVTVFEGDVFDASYAITDLARALYIASSHLKGQQPSKRRLVIGKELV</sequence>
<dbReference type="RefSeq" id="WP_286594380.1">
    <property type="nucleotide sequence ID" value="NZ_JACANB010000008.1"/>
</dbReference>
<evidence type="ECO:0000313" key="2">
    <source>
        <dbReference type="Proteomes" id="UP001173465"/>
    </source>
</evidence>
<reference evidence="1" key="2">
    <citation type="journal article" date="2022" name="Sci. Total Environ.">
        <title>Prevalence, transmission, and molecular epidemiology of tet(X)-positive bacteria among humans, animals, and environmental niches in China: An epidemiological, and genomic-based study.</title>
        <authorList>
            <person name="Dong N."/>
            <person name="Zeng Y."/>
            <person name="Cai C."/>
            <person name="Sun C."/>
            <person name="Lu J."/>
            <person name="Liu C."/>
            <person name="Zhou H."/>
            <person name="Sun Q."/>
            <person name="Shu L."/>
            <person name="Wang H."/>
            <person name="Wang Y."/>
            <person name="Wang S."/>
            <person name="Wu C."/>
            <person name="Chan E.W."/>
            <person name="Chen G."/>
            <person name="Shen Z."/>
            <person name="Chen S."/>
            <person name="Zhang R."/>
        </authorList>
    </citation>
    <scope>NUCLEOTIDE SEQUENCE</scope>
    <source>
        <strain evidence="1">DF46-2-2</strain>
    </source>
</reference>
<reference evidence="1" key="1">
    <citation type="submission" date="2020-06" db="EMBL/GenBank/DDBJ databases">
        <authorList>
            <person name="Dong N."/>
        </authorList>
    </citation>
    <scope>NUCLEOTIDE SEQUENCE</scope>
    <source>
        <strain evidence="1">DF46-2-2</strain>
    </source>
</reference>
<evidence type="ECO:0000313" key="1">
    <source>
        <dbReference type="EMBL" id="MDM1697117.1"/>
    </source>
</evidence>
<gene>
    <name evidence="1" type="ORF">HX099_10675</name>
</gene>
<dbReference type="Gene3D" id="1.10.260.40">
    <property type="entry name" value="lambda repressor-like DNA-binding domains"/>
    <property type="match status" value="1"/>
</dbReference>
<evidence type="ECO:0008006" key="3">
    <source>
        <dbReference type="Google" id="ProtNLM"/>
    </source>
</evidence>
<dbReference type="Pfam" id="PF14549">
    <property type="entry name" value="P22_Cro"/>
    <property type="match status" value="1"/>
</dbReference>
<dbReference type="Proteomes" id="UP001173465">
    <property type="component" value="Unassembled WGS sequence"/>
</dbReference>
<dbReference type="AlphaFoldDB" id="A0AAW7DSP9"/>
<organism evidence="1 2">
    <name type="scientific">Thiopseudomonas alkaliphila</name>
    <dbReference type="NCBI Taxonomy" id="1697053"/>
    <lineage>
        <taxon>Bacteria</taxon>
        <taxon>Pseudomonadati</taxon>
        <taxon>Pseudomonadota</taxon>
        <taxon>Gammaproteobacteria</taxon>
        <taxon>Pseudomonadales</taxon>
        <taxon>Pseudomonadaceae</taxon>
        <taxon>Thiopseudomonas</taxon>
    </lineage>
</organism>
<dbReference type="EMBL" id="JACANB010000008">
    <property type="protein sequence ID" value="MDM1697117.1"/>
    <property type="molecule type" value="Genomic_DNA"/>
</dbReference>
<dbReference type="InterPro" id="IPR010982">
    <property type="entry name" value="Lambda_DNA-bd_dom_sf"/>
</dbReference>
<dbReference type="GO" id="GO:0003677">
    <property type="term" value="F:DNA binding"/>
    <property type="evidence" value="ECO:0007669"/>
    <property type="project" value="InterPro"/>
</dbReference>
<accession>A0AAW7DSP9</accession>
<comment type="caution">
    <text evidence="1">The sequence shown here is derived from an EMBL/GenBank/DDBJ whole genome shotgun (WGS) entry which is preliminary data.</text>
</comment>
<dbReference type="SUPFAM" id="SSF47413">
    <property type="entry name" value="lambda repressor-like DNA-binding domains"/>
    <property type="match status" value="1"/>
</dbReference>